<keyword evidence="3" id="KW-0436">Ligase</keyword>
<feature type="compositionally biased region" description="Basic and acidic residues" evidence="5">
    <location>
        <begin position="186"/>
        <end position="197"/>
    </location>
</feature>
<feature type="domain" description="AMP-dependent synthetase/ligase" evidence="6">
    <location>
        <begin position="1025"/>
        <end position="1127"/>
    </location>
</feature>
<dbReference type="InterPro" id="IPR042099">
    <property type="entry name" value="ANL_N_sf"/>
</dbReference>
<dbReference type="Gene3D" id="3.40.50.12780">
    <property type="entry name" value="N-terminal domain of ligase-like"/>
    <property type="match status" value="3"/>
</dbReference>
<evidence type="ECO:0000256" key="5">
    <source>
        <dbReference type="SAM" id="MobiDB-lite"/>
    </source>
</evidence>
<feature type="domain" description="AMP-dependent synthetase/ligase" evidence="6">
    <location>
        <begin position="235"/>
        <end position="593"/>
    </location>
</feature>
<dbReference type="Gene3D" id="3.30.300.30">
    <property type="match status" value="2"/>
</dbReference>
<evidence type="ECO:0000313" key="9">
    <source>
        <dbReference type="Proteomes" id="UP000677054"/>
    </source>
</evidence>
<dbReference type="InterPro" id="IPR045851">
    <property type="entry name" value="AMP-bd_C_sf"/>
</dbReference>
<organism evidence="8">
    <name type="scientific">Darwinula stevensoni</name>
    <dbReference type="NCBI Taxonomy" id="69355"/>
    <lineage>
        <taxon>Eukaryota</taxon>
        <taxon>Metazoa</taxon>
        <taxon>Ecdysozoa</taxon>
        <taxon>Arthropoda</taxon>
        <taxon>Crustacea</taxon>
        <taxon>Oligostraca</taxon>
        <taxon>Ostracoda</taxon>
        <taxon>Podocopa</taxon>
        <taxon>Podocopida</taxon>
        <taxon>Darwinulocopina</taxon>
        <taxon>Darwinuloidea</taxon>
        <taxon>Darwinulidae</taxon>
        <taxon>Darwinula</taxon>
    </lineage>
</organism>
<dbReference type="Proteomes" id="UP000677054">
    <property type="component" value="Unassembled WGS sequence"/>
</dbReference>
<dbReference type="Pfam" id="PF00501">
    <property type="entry name" value="AMP-binding"/>
    <property type="match status" value="3"/>
</dbReference>
<sequence length="1277" mass="141795">MECSHRTESKSTVTRFRSQADSPSSRGGAHSAFPKSVLEALRRLCTSKCQTGTEEGVEESERDAVRTAQARTGTPPLLCRLLLLFSGSSWKRLEKKTRPMTCLDAPQVFVFRSGPEETVKAEDDGSFADPMRVGLSRADAARGGSLGAGAGIRQESKKNSMVPEAGFTQTENFGRVRSRPDSFVPRCDHPESPETRDDFHKMSWVGSIVRSPRYRVSDAPRDVTLFDFFFRRNDPARFGDQPFITDTVTGEVLRYNEVGGRVRRTASALRRRGLGLRPSSVVCFHGYNHVDYVVANWAVVACGATSLLIPFNATDHMEELCRGEEAEFVFCSPEFSDLVKNCESVKEVFTFGPGPEGTVEARTLYEEDDGSNFPSQSGLRPSEDAVAIFYTSGTTGPPKNIEHTHASVIAAILNTDRQPGEGVGVATVSPYHFGLISGFTTSLVGLLVGFHIVTARASDFLGTLSAIQRYQPRVVTCMSREVINLARSDLTEQFRLDSVEMVIYGGTHTGHVVLDQLREKFPNIKEYIEIYGSTETMLLTAGYFSPAGPKKGSVGQLAPFAEAKVVKLGTWEALGPGARGELCYRTPSLMRGYRSPAELTKEVVHEDGFYRSGDYGFIDEDGYIYVIDRVKELMPVVSSDREQLVSPSEIEDCLYQHPDVERVGVTGVQISAETPDAQVPRAFVKLKHHRSKSVETAEELQDFVSRRLSEEHWLKGGVAFLDEIPLCPAGKVRRRELQPLAQVERLKVMTPFSSLPPSLLPSSIFPRPIPRAEMSWVGKIARSPRYRVSDAPRDVTLFDFFFRRNDPTVFGDQPFITDAATGEVLRFNEVKGKVRRAASALRRRGLGLRPSSVVCFTGYNHMDYILANWAAIACGVTTLIIPAYAADHMEELCRREEVEFVFCSPEFSDLAKNCEGVKEVFTFGPGPEGTVEARTLYEEDDGSNFPSQSELRPSEDVVAVFYTSGTTGPPKTIEHTHASLIAGCINVDRALPPPSIRTLPPLLSQPRVLTCNSREVINLARNDLTKQFRLDSLEMFVYGGTHIGQVVLDQLRKKLPNIKEYIDIYGSTETMALTAGYLAHAGSKKGSGGPLLPFMEAKVVKPETWEALGPREKGELCYRTPSLMRRYRSPAELNKEVVHEDGFYRSGDYGFIDEDGYIYVIDRVKELMPVVSSDREQLVSPSEIEDCLYQHPDVERVGVTGVQISAETPDVQVPRAFVKLKNQRSKSAETAEELQDFVSRRLSEEHWLKGGVAFLDEIPVCTAGKVRRRELQPLAQV</sequence>
<dbReference type="PANTHER" id="PTHR24096">
    <property type="entry name" value="LONG-CHAIN-FATTY-ACID--COA LIGASE"/>
    <property type="match status" value="1"/>
</dbReference>
<dbReference type="GO" id="GO:0016405">
    <property type="term" value="F:CoA-ligase activity"/>
    <property type="evidence" value="ECO:0007669"/>
    <property type="project" value="TreeGrafter"/>
</dbReference>
<dbReference type="EMBL" id="CAJPEV010001598">
    <property type="protein sequence ID" value="CAG0893436.1"/>
    <property type="molecule type" value="Genomic_DNA"/>
</dbReference>
<feature type="domain" description="AMP-binding enzyme C-terminal" evidence="7">
    <location>
        <begin position="1183"/>
        <end position="1265"/>
    </location>
</feature>
<keyword evidence="4" id="KW-0576">Peroxisome</keyword>
<dbReference type="PANTHER" id="PTHR24096:SF149">
    <property type="entry name" value="AMP-BINDING DOMAIN-CONTAINING PROTEIN-RELATED"/>
    <property type="match status" value="1"/>
</dbReference>
<dbReference type="SUPFAM" id="SSF56801">
    <property type="entry name" value="Acetyl-CoA synthetase-like"/>
    <property type="match status" value="2"/>
</dbReference>
<evidence type="ECO:0000256" key="1">
    <source>
        <dbReference type="ARBA" id="ARBA00004275"/>
    </source>
</evidence>
<comment type="subcellular location">
    <subcellularLocation>
        <location evidence="1">Peroxisome</location>
    </subcellularLocation>
</comment>
<feature type="domain" description="AMP-dependent synthetase/ligase" evidence="6">
    <location>
        <begin position="810"/>
        <end position="988"/>
    </location>
</feature>
<evidence type="ECO:0000256" key="2">
    <source>
        <dbReference type="ARBA" id="ARBA00006432"/>
    </source>
</evidence>
<evidence type="ECO:0000259" key="6">
    <source>
        <dbReference type="Pfam" id="PF00501"/>
    </source>
</evidence>
<evidence type="ECO:0000259" key="7">
    <source>
        <dbReference type="Pfam" id="PF13193"/>
    </source>
</evidence>
<accession>A0A7R9A4E3</accession>
<reference evidence="8" key="1">
    <citation type="submission" date="2020-11" db="EMBL/GenBank/DDBJ databases">
        <authorList>
            <person name="Tran Van P."/>
        </authorList>
    </citation>
    <scope>NUCLEOTIDE SEQUENCE</scope>
</reference>
<dbReference type="InterPro" id="IPR000873">
    <property type="entry name" value="AMP-dep_synth/lig_dom"/>
</dbReference>
<dbReference type="InterPro" id="IPR025110">
    <property type="entry name" value="AMP-bd_C"/>
</dbReference>
<dbReference type="OrthoDB" id="10253869at2759"/>
<evidence type="ECO:0000313" key="8">
    <source>
        <dbReference type="EMBL" id="CAD7247817.1"/>
    </source>
</evidence>
<comment type="similarity">
    <text evidence="2">Belongs to the ATP-dependent AMP-binding enzyme family.</text>
</comment>
<dbReference type="EMBL" id="LR901115">
    <property type="protein sequence ID" value="CAD7247817.1"/>
    <property type="molecule type" value="Genomic_DNA"/>
</dbReference>
<evidence type="ECO:0000256" key="4">
    <source>
        <dbReference type="ARBA" id="ARBA00023140"/>
    </source>
</evidence>
<dbReference type="InterPro" id="IPR020845">
    <property type="entry name" value="AMP-binding_CS"/>
</dbReference>
<dbReference type="Pfam" id="PF13193">
    <property type="entry name" value="AMP-binding_C"/>
    <property type="match status" value="2"/>
</dbReference>
<dbReference type="AlphaFoldDB" id="A0A7R9A4E3"/>
<feature type="domain" description="AMP-binding enzyme C-terminal" evidence="7">
    <location>
        <begin position="649"/>
        <end position="731"/>
    </location>
</feature>
<evidence type="ECO:0000256" key="3">
    <source>
        <dbReference type="ARBA" id="ARBA00022598"/>
    </source>
</evidence>
<keyword evidence="9" id="KW-1185">Reference proteome</keyword>
<feature type="compositionally biased region" description="Polar residues" evidence="5">
    <location>
        <begin position="10"/>
        <end position="25"/>
    </location>
</feature>
<gene>
    <name evidence="8" type="ORF">DSTB1V02_LOCUS7642</name>
</gene>
<proteinExistence type="inferred from homology"/>
<dbReference type="PROSITE" id="PS00455">
    <property type="entry name" value="AMP_BINDING"/>
    <property type="match status" value="2"/>
</dbReference>
<name>A0A7R9A4E3_9CRUS</name>
<protein>
    <submittedName>
        <fullName evidence="8">Uncharacterized protein</fullName>
    </submittedName>
</protein>
<dbReference type="GO" id="GO:0005777">
    <property type="term" value="C:peroxisome"/>
    <property type="evidence" value="ECO:0007669"/>
    <property type="project" value="UniProtKB-SubCell"/>
</dbReference>
<feature type="region of interest" description="Disordered" evidence="5">
    <location>
        <begin position="1"/>
        <end position="32"/>
    </location>
</feature>
<feature type="region of interest" description="Disordered" evidence="5">
    <location>
        <begin position="144"/>
        <end position="197"/>
    </location>
</feature>